<dbReference type="InterPro" id="IPR001752">
    <property type="entry name" value="Kinesin_motor_dom"/>
</dbReference>
<evidence type="ECO:0000256" key="3">
    <source>
        <dbReference type="ARBA" id="ARBA00022741"/>
    </source>
</evidence>
<dbReference type="GO" id="GO:0007018">
    <property type="term" value="P:microtubule-based movement"/>
    <property type="evidence" value="ECO:0007669"/>
    <property type="project" value="InterPro"/>
</dbReference>
<dbReference type="Pfam" id="PF00225">
    <property type="entry name" value="Kinesin"/>
    <property type="match status" value="1"/>
</dbReference>
<dbReference type="Gene3D" id="3.40.850.10">
    <property type="entry name" value="Kinesin motor domain"/>
    <property type="match status" value="1"/>
</dbReference>
<comment type="similarity">
    <text evidence="1">Belongs to the TRAFAC class myosin-kinesin ATPase superfamily. Kinesin family. KIN-14 subfamily.</text>
</comment>
<dbReference type="PROSITE" id="PS00411">
    <property type="entry name" value="KINESIN_MOTOR_1"/>
    <property type="match status" value="1"/>
</dbReference>
<dbReference type="InterPro" id="IPR019821">
    <property type="entry name" value="Kinesin_motor_CS"/>
</dbReference>
<evidence type="ECO:0000256" key="1">
    <source>
        <dbReference type="ARBA" id="ARBA00010899"/>
    </source>
</evidence>
<evidence type="ECO:0000256" key="5">
    <source>
        <dbReference type="ARBA" id="ARBA00023175"/>
    </source>
</evidence>
<keyword evidence="9" id="KW-1185">Reference proteome</keyword>
<gene>
    <name evidence="8" type="ORF">CTI12_AA449340</name>
</gene>
<evidence type="ECO:0000256" key="4">
    <source>
        <dbReference type="ARBA" id="ARBA00022840"/>
    </source>
</evidence>
<dbReference type="InterPro" id="IPR027640">
    <property type="entry name" value="Kinesin-like_fam"/>
</dbReference>
<evidence type="ECO:0000259" key="7">
    <source>
        <dbReference type="PROSITE" id="PS50067"/>
    </source>
</evidence>
<dbReference type="GO" id="GO:0005524">
    <property type="term" value="F:ATP binding"/>
    <property type="evidence" value="ECO:0007669"/>
    <property type="project" value="UniProtKB-KW"/>
</dbReference>
<evidence type="ECO:0000313" key="9">
    <source>
        <dbReference type="Proteomes" id="UP000245207"/>
    </source>
</evidence>
<dbReference type="PRINTS" id="PR00380">
    <property type="entry name" value="KINESINHEAVY"/>
</dbReference>
<accession>A0A2U1LVH4</accession>
<dbReference type="GO" id="GO:0005874">
    <property type="term" value="C:microtubule"/>
    <property type="evidence" value="ECO:0007669"/>
    <property type="project" value="UniProtKB-KW"/>
</dbReference>
<dbReference type="GO" id="GO:0003777">
    <property type="term" value="F:microtubule motor activity"/>
    <property type="evidence" value="ECO:0007669"/>
    <property type="project" value="InterPro"/>
</dbReference>
<protein>
    <submittedName>
        <fullName evidence="8">Kinesin-1</fullName>
    </submittedName>
</protein>
<dbReference type="PANTHER" id="PTHR47972:SF45">
    <property type="entry name" value="PROTEIN CLARET SEGREGATIONAL"/>
    <property type="match status" value="1"/>
</dbReference>
<dbReference type="AlphaFoldDB" id="A0A2U1LVH4"/>
<evidence type="ECO:0000256" key="2">
    <source>
        <dbReference type="ARBA" id="ARBA00022701"/>
    </source>
</evidence>
<sequence>MEISQLVESALDEYKVFQTSQALAAQSWKYKMQASMLEIYNENIQDLLASKSNAGKGGKQQLLDLITHDAKGTQLSDLTIVDVSTIGQVSNLLQKAAHSRSVGRTDMNEESSRSHFVFTLRIYGVNESTEQQEQGVLNLIDLAGSERLSRSGATGERLKETQAINKSLSSLSDVIFVLAKKDDHVPFRNSQLTYLIRLVMVDSWLLVVAKPISEIGLCLVLV</sequence>
<keyword evidence="3" id="KW-0547">Nucleotide-binding</keyword>
<dbReference type="SUPFAM" id="SSF52540">
    <property type="entry name" value="P-loop containing nucleoside triphosphate hydrolases"/>
    <property type="match status" value="1"/>
</dbReference>
<dbReference type="PROSITE" id="PS50067">
    <property type="entry name" value="KINESIN_MOTOR_2"/>
    <property type="match status" value="1"/>
</dbReference>
<organism evidence="8 9">
    <name type="scientific">Artemisia annua</name>
    <name type="common">Sweet wormwood</name>
    <dbReference type="NCBI Taxonomy" id="35608"/>
    <lineage>
        <taxon>Eukaryota</taxon>
        <taxon>Viridiplantae</taxon>
        <taxon>Streptophyta</taxon>
        <taxon>Embryophyta</taxon>
        <taxon>Tracheophyta</taxon>
        <taxon>Spermatophyta</taxon>
        <taxon>Magnoliopsida</taxon>
        <taxon>eudicotyledons</taxon>
        <taxon>Gunneridae</taxon>
        <taxon>Pentapetalae</taxon>
        <taxon>asterids</taxon>
        <taxon>campanulids</taxon>
        <taxon>Asterales</taxon>
        <taxon>Asteraceae</taxon>
        <taxon>Asteroideae</taxon>
        <taxon>Anthemideae</taxon>
        <taxon>Artemisiinae</taxon>
        <taxon>Artemisia</taxon>
    </lineage>
</organism>
<dbReference type="InterPro" id="IPR027417">
    <property type="entry name" value="P-loop_NTPase"/>
</dbReference>
<dbReference type="SMART" id="SM00129">
    <property type="entry name" value="KISc"/>
    <property type="match status" value="1"/>
</dbReference>
<evidence type="ECO:0000313" key="8">
    <source>
        <dbReference type="EMBL" id="PWA53015.1"/>
    </source>
</evidence>
<comment type="caution">
    <text evidence="6">Lacks conserved residue(s) required for the propagation of feature annotation.</text>
</comment>
<dbReference type="Proteomes" id="UP000245207">
    <property type="component" value="Unassembled WGS sequence"/>
</dbReference>
<comment type="caution">
    <text evidence="8">The sequence shown here is derived from an EMBL/GenBank/DDBJ whole genome shotgun (WGS) entry which is preliminary data.</text>
</comment>
<name>A0A2U1LVH4_ARTAN</name>
<keyword evidence="4" id="KW-0067">ATP-binding</keyword>
<dbReference type="PANTHER" id="PTHR47972">
    <property type="entry name" value="KINESIN-LIKE PROTEIN KLP-3"/>
    <property type="match status" value="1"/>
</dbReference>
<keyword evidence="2" id="KW-0493">Microtubule</keyword>
<dbReference type="InterPro" id="IPR036961">
    <property type="entry name" value="Kinesin_motor_dom_sf"/>
</dbReference>
<dbReference type="STRING" id="35608.A0A2U1LVH4"/>
<evidence type="ECO:0000256" key="6">
    <source>
        <dbReference type="PROSITE-ProRule" id="PRU00283"/>
    </source>
</evidence>
<dbReference type="OrthoDB" id="3176171at2759"/>
<dbReference type="GO" id="GO:0008017">
    <property type="term" value="F:microtubule binding"/>
    <property type="evidence" value="ECO:0007669"/>
    <property type="project" value="InterPro"/>
</dbReference>
<reference evidence="8 9" key="1">
    <citation type="journal article" date="2018" name="Mol. Plant">
        <title>The genome of Artemisia annua provides insight into the evolution of Asteraceae family and artemisinin biosynthesis.</title>
        <authorList>
            <person name="Shen Q."/>
            <person name="Zhang L."/>
            <person name="Liao Z."/>
            <person name="Wang S."/>
            <person name="Yan T."/>
            <person name="Shi P."/>
            <person name="Liu M."/>
            <person name="Fu X."/>
            <person name="Pan Q."/>
            <person name="Wang Y."/>
            <person name="Lv Z."/>
            <person name="Lu X."/>
            <person name="Zhang F."/>
            <person name="Jiang W."/>
            <person name="Ma Y."/>
            <person name="Chen M."/>
            <person name="Hao X."/>
            <person name="Li L."/>
            <person name="Tang Y."/>
            <person name="Lv G."/>
            <person name="Zhou Y."/>
            <person name="Sun X."/>
            <person name="Brodelius P.E."/>
            <person name="Rose J.K.C."/>
            <person name="Tang K."/>
        </authorList>
    </citation>
    <scope>NUCLEOTIDE SEQUENCE [LARGE SCALE GENOMIC DNA]</scope>
    <source>
        <strain evidence="9">cv. Huhao1</strain>
        <tissue evidence="8">Leaf</tissue>
    </source>
</reference>
<keyword evidence="5" id="KW-0505">Motor protein</keyword>
<proteinExistence type="inferred from homology"/>
<dbReference type="EMBL" id="PKPP01007580">
    <property type="protein sequence ID" value="PWA53015.1"/>
    <property type="molecule type" value="Genomic_DNA"/>
</dbReference>
<feature type="domain" description="Kinesin motor" evidence="7">
    <location>
        <begin position="1"/>
        <end position="222"/>
    </location>
</feature>